<dbReference type="GeneID" id="14208107"/>
<reference evidence="1 2" key="1">
    <citation type="submission" date="2016-10" db="EMBL/GenBank/DDBJ databases">
        <authorList>
            <person name="de Groot N.N."/>
        </authorList>
    </citation>
    <scope>NUCLEOTIDE SEQUENCE [LARGE SCALE GENOMIC DNA]</scope>
    <source>
        <strain evidence="1 2">SP2</strain>
    </source>
</reference>
<dbReference type="EMBL" id="FORO01000004">
    <property type="protein sequence ID" value="SFI72533.1"/>
    <property type="molecule type" value="Genomic_DNA"/>
</dbReference>
<organism evidence="1 2">
    <name type="scientific">Natronobacterium gregoryi</name>
    <dbReference type="NCBI Taxonomy" id="44930"/>
    <lineage>
        <taxon>Archaea</taxon>
        <taxon>Methanobacteriati</taxon>
        <taxon>Methanobacteriota</taxon>
        <taxon>Stenosarchaea group</taxon>
        <taxon>Halobacteria</taxon>
        <taxon>Halobacteriales</taxon>
        <taxon>Natrialbaceae</taxon>
        <taxon>Natronobacterium</taxon>
    </lineage>
</organism>
<gene>
    <name evidence="1" type="ORF">SAMN05443661_10486</name>
</gene>
<evidence type="ECO:0008006" key="3">
    <source>
        <dbReference type="Google" id="ProtNLM"/>
    </source>
</evidence>
<proteinExistence type="predicted"/>
<dbReference type="RefSeq" id="WP_015233588.1">
    <property type="nucleotide sequence ID" value="NZ_FORO01000004.1"/>
</dbReference>
<dbReference type="Proteomes" id="UP000182829">
    <property type="component" value="Unassembled WGS sequence"/>
</dbReference>
<evidence type="ECO:0000313" key="1">
    <source>
        <dbReference type="EMBL" id="SFI72533.1"/>
    </source>
</evidence>
<name>A0A1I3KJ66_9EURY</name>
<dbReference type="AlphaFoldDB" id="A0A1I3KJ66"/>
<evidence type="ECO:0000313" key="2">
    <source>
        <dbReference type="Proteomes" id="UP000182829"/>
    </source>
</evidence>
<dbReference type="OMA" id="ESIENHF"/>
<sequence length="256" mass="30399">MTSPLERMREVYRKRGAIELFSRLVRQIRYQFSARIFGSRVWFRARAFANSVRYETVPNPYKITYINPDSVQYFSARKNKSGKNIAHTRWKDIGRVADGDWDIRSISSEYAIKNSLLYESIENHFERGVPWEQTDYVATSREHLRQDCHQNTWRATVRSEEDLWERCEQLEKLYERIETSGYKSKQEVFDSQSNDPMGYYPRTYKYTLDEVMIDRGRDGEPLLVDGKHRLFLAKVCGIEEIPVLVVVRHREYVNSG</sequence>
<protein>
    <recommendedName>
        <fullName evidence="3">ParB/Sulfiredoxin domain-containing protein</fullName>
    </recommendedName>
</protein>
<dbReference type="OrthoDB" id="197906at2157"/>
<accession>A0A1I3KJ66</accession>